<sequence length="329" mass="36543">MSKKKLPLPVIVMVLHRECHRFCMPGTALERRIMAVTPREVQLVAQSVQRRLDAAAKRKSWKFPEKAAEEEDHDHTNGSDHAGVDHEREDNEAAENIMERGESNEHHDDSQEHLEPADGTHDDDHANSGEGGIDFSTEGRGEGGELTELELTMLEEYEQNRGVILTDFQSLKREENRKRLCRERVRAKIYTLGRAMRNIQFSDFECDLLIRSEHMLEAVVELWNARMESGSKLDPTRLCPKRELYTGTPEASAESTEHPEAAANAPPAAAATSDESAATAEAETPANVPNASAVTDVTSPETDAASTTSSIRRTVIVKQVSQVVDLILL</sequence>
<evidence type="ECO:0000313" key="3">
    <source>
        <dbReference type="Proteomes" id="UP000271889"/>
    </source>
</evidence>
<accession>A0A3P6RUT4</accession>
<protein>
    <submittedName>
        <fullName evidence="2">Uncharacterized protein</fullName>
    </submittedName>
</protein>
<dbReference type="Proteomes" id="UP000271889">
    <property type="component" value="Unassembled WGS sequence"/>
</dbReference>
<organism evidence="2 3">
    <name type="scientific">Cylicostephanus goldi</name>
    <name type="common">Nematode worm</name>
    <dbReference type="NCBI Taxonomy" id="71465"/>
    <lineage>
        <taxon>Eukaryota</taxon>
        <taxon>Metazoa</taxon>
        <taxon>Ecdysozoa</taxon>
        <taxon>Nematoda</taxon>
        <taxon>Chromadorea</taxon>
        <taxon>Rhabditida</taxon>
        <taxon>Rhabditina</taxon>
        <taxon>Rhabditomorpha</taxon>
        <taxon>Strongyloidea</taxon>
        <taxon>Strongylidae</taxon>
        <taxon>Cylicostephanus</taxon>
    </lineage>
</organism>
<feature type="compositionally biased region" description="Polar residues" evidence="1">
    <location>
        <begin position="289"/>
        <end position="309"/>
    </location>
</feature>
<feature type="region of interest" description="Disordered" evidence="1">
    <location>
        <begin position="57"/>
        <end position="87"/>
    </location>
</feature>
<name>A0A3P6RUT4_CYLGO</name>
<gene>
    <name evidence="2" type="ORF">CGOC_LOCUS4850</name>
</gene>
<evidence type="ECO:0000313" key="2">
    <source>
        <dbReference type="EMBL" id="VDK59963.1"/>
    </source>
</evidence>
<feature type="region of interest" description="Disordered" evidence="1">
    <location>
        <begin position="247"/>
        <end position="309"/>
    </location>
</feature>
<evidence type="ECO:0000256" key="1">
    <source>
        <dbReference type="SAM" id="MobiDB-lite"/>
    </source>
</evidence>
<feature type="compositionally biased region" description="Basic and acidic residues" evidence="1">
    <location>
        <begin position="99"/>
        <end position="127"/>
    </location>
</feature>
<proteinExistence type="predicted"/>
<feature type="non-terminal residue" evidence="2">
    <location>
        <position position="329"/>
    </location>
</feature>
<dbReference type="OrthoDB" id="5803649at2759"/>
<reference evidence="2 3" key="1">
    <citation type="submission" date="2018-11" db="EMBL/GenBank/DDBJ databases">
        <authorList>
            <consortium name="Pathogen Informatics"/>
        </authorList>
    </citation>
    <scope>NUCLEOTIDE SEQUENCE [LARGE SCALE GENOMIC DNA]</scope>
</reference>
<dbReference type="EMBL" id="UYRV01013933">
    <property type="protein sequence ID" value="VDK59963.1"/>
    <property type="molecule type" value="Genomic_DNA"/>
</dbReference>
<feature type="region of interest" description="Disordered" evidence="1">
    <location>
        <begin position="99"/>
        <end position="142"/>
    </location>
</feature>
<keyword evidence="3" id="KW-1185">Reference proteome</keyword>
<feature type="compositionally biased region" description="Low complexity" evidence="1">
    <location>
        <begin position="261"/>
        <end position="287"/>
    </location>
</feature>
<dbReference type="AlphaFoldDB" id="A0A3P6RUT4"/>